<dbReference type="EMBL" id="JACHKZ010000024">
    <property type="protein sequence ID" value="MBB6579186.1"/>
    <property type="molecule type" value="Genomic_DNA"/>
</dbReference>
<reference evidence="2 3" key="1">
    <citation type="submission" date="2020-08" db="EMBL/GenBank/DDBJ databases">
        <title>Functional genomics of gut bacteria from endangered species of beetles.</title>
        <authorList>
            <person name="Carlos-Shanley C."/>
        </authorList>
    </citation>
    <scope>NUCLEOTIDE SEQUENCE [LARGE SCALE GENOMIC DNA]</scope>
    <source>
        <strain evidence="2 3">S00124</strain>
    </source>
</reference>
<comment type="caution">
    <text evidence="2">The sequence shown here is derived from an EMBL/GenBank/DDBJ whole genome shotgun (WGS) entry which is preliminary data.</text>
</comment>
<name>A0ABR6RJ46_9BURK</name>
<evidence type="ECO:0000256" key="1">
    <source>
        <dbReference type="SAM" id="SignalP"/>
    </source>
</evidence>
<keyword evidence="3" id="KW-1185">Reference proteome</keyword>
<feature type="chain" id="PRO_5046266193" evidence="1">
    <location>
        <begin position="24"/>
        <end position="218"/>
    </location>
</feature>
<proteinExistence type="predicted"/>
<gene>
    <name evidence="2" type="ORF">HNP33_003296</name>
</gene>
<dbReference type="RefSeq" id="WP_184710258.1">
    <property type="nucleotide sequence ID" value="NZ_JACHKZ010000024.1"/>
</dbReference>
<organism evidence="2 3">
    <name type="scientific">Comamonas odontotermitis</name>
    <dbReference type="NCBI Taxonomy" id="379895"/>
    <lineage>
        <taxon>Bacteria</taxon>
        <taxon>Pseudomonadati</taxon>
        <taxon>Pseudomonadota</taxon>
        <taxon>Betaproteobacteria</taxon>
        <taxon>Burkholderiales</taxon>
        <taxon>Comamonadaceae</taxon>
        <taxon>Comamonas</taxon>
    </lineage>
</organism>
<sequence>MHISWAPVTVAAALALGQGLSHAQAPALPDMAGRGVQCQLVEEALFALAQIGPRDGPNSLSVQSAQRLRAAMQPETLRLYESLAKGYRGSDAYDNGAEAYTAAVGLYVDRALRACAQAWFADASAPRVEACAKANLAGAAVANSRRRDMVPAQALQTAQKVAPVGEALARELVDYFYQFPVDAYAQPQGATRISGGAKEQCLSGAWPSMNAQPTAAQH</sequence>
<accession>A0ABR6RJ46</accession>
<dbReference type="Proteomes" id="UP000562492">
    <property type="component" value="Unassembled WGS sequence"/>
</dbReference>
<feature type="signal peptide" evidence="1">
    <location>
        <begin position="1"/>
        <end position="23"/>
    </location>
</feature>
<keyword evidence="1" id="KW-0732">Signal</keyword>
<protein>
    <submittedName>
        <fullName evidence="2">Uncharacterized protein</fullName>
    </submittedName>
</protein>
<evidence type="ECO:0000313" key="3">
    <source>
        <dbReference type="Proteomes" id="UP000562492"/>
    </source>
</evidence>
<evidence type="ECO:0000313" key="2">
    <source>
        <dbReference type="EMBL" id="MBB6579186.1"/>
    </source>
</evidence>